<dbReference type="Gene3D" id="3.30.70.270">
    <property type="match status" value="1"/>
</dbReference>
<dbReference type="Pfam" id="PF00078">
    <property type="entry name" value="RVT_1"/>
    <property type="match status" value="1"/>
</dbReference>
<dbReference type="PANTHER" id="PTHR34605:SF5">
    <property type="entry name" value="INTEGRASE_RECOMBINASE XERD HOMOLOG"/>
    <property type="match status" value="1"/>
</dbReference>
<feature type="compositionally biased region" description="Low complexity" evidence="3">
    <location>
        <begin position="48"/>
        <end position="62"/>
    </location>
</feature>
<dbReference type="InterPro" id="IPR010998">
    <property type="entry name" value="Integrase_recombinase_N"/>
</dbReference>
<feature type="compositionally biased region" description="Gly residues" evidence="3">
    <location>
        <begin position="65"/>
        <end position="79"/>
    </location>
</feature>
<dbReference type="SUPFAM" id="SSF56672">
    <property type="entry name" value="DNA/RNA polymerases"/>
    <property type="match status" value="1"/>
</dbReference>
<evidence type="ECO:0000313" key="6">
    <source>
        <dbReference type="Proteomes" id="UP001190700"/>
    </source>
</evidence>
<evidence type="ECO:0000256" key="3">
    <source>
        <dbReference type="SAM" id="MobiDB-lite"/>
    </source>
</evidence>
<protein>
    <recommendedName>
        <fullName evidence="4">Reverse transcriptase domain-containing protein</fullName>
    </recommendedName>
</protein>
<evidence type="ECO:0000313" key="5">
    <source>
        <dbReference type="EMBL" id="KAK3263876.1"/>
    </source>
</evidence>
<dbReference type="PANTHER" id="PTHR34605">
    <property type="entry name" value="PHAGE_INTEGRASE DOMAIN-CONTAINING PROTEIN"/>
    <property type="match status" value="1"/>
</dbReference>
<dbReference type="SUPFAM" id="SSF56349">
    <property type="entry name" value="DNA breaking-rejoining enzymes"/>
    <property type="match status" value="1"/>
</dbReference>
<gene>
    <name evidence="5" type="ORF">CYMTET_27349</name>
</gene>
<evidence type="ECO:0000256" key="1">
    <source>
        <dbReference type="ARBA" id="ARBA00023125"/>
    </source>
</evidence>
<name>A0AAE0FPZ5_9CHLO</name>
<feature type="region of interest" description="Disordered" evidence="3">
    <location>
        <begin position="23"/>
        <end position="85"/>
    </location>
</feature>
<dbReference type="InterPro" id="IPR043502">
    <property type="entry name" value="DNA/RNA_pol_sf"/>
</dbReference>
<dbReference type="InterPro" id="IPR043128">
    <property type="entry name" value="Rev_trsase/Diguanyl_cyclase"/>
</dbReference>
<dbReference type="EMBL" id="LGRX02014972">
    <property type="protein sequence ID" value="KAK3263876.1"/>
    <property type="molecule type" value="Genomic_DNA"/>
</dbReference>
<dbReference type="Gene3D" id="1.10.443.10">
    <property type="entry name" value="Intergrase catalytic core"/>
    <property type="match status" value="1"/>
</dbReference>
<accession>A0AAE0FPZ5</accession>
<dbReference type="InterPro" id="IPR000477">
    <property type="entry name" value="RT_dom"/>
</dbReference>
<dbReference type="GO" id="GO:0015074">
    <property type="term" value="P:DNA integration"/>
    <property type="evidence" value="ECO:0007669"/>
    <property type="project" value="InterPro"/>
</dbReference>
<dbReference type="Proteomes" id="UP001190700">
    <property type="component" value="Unassembled WGS sequence"/>
</dbReference>
<dbReference type="Gene3D" id="1.10.150.130">
    <property type="match status" value="1"/>
</dbReference>
<dbReference type="InterPro" id="IPR013762">
    <property type="entry name" value="Integrase-like_cat_sf"/>
</dbReference>
<sequence length="1007" mass="111932">MEEDDTVSFGVASYSELFSEYSREQGLRPLGKRPWSERDAQGQRGGRPRVQQPQPAQQGGAQSTKGGGKGGKGVKGGGKGGRRATHVQRACSWWNEGEYRFGTTCSDGWAQGGAREAPAAGVEIEGASGTAEDKEEDVMSAVGELEFVPIVQDEDGCDLEAPGDLPGPGWWEGSEPTAFLPVWDAAGLPLRNTSVHERATWTCACCEPPAPVSEADPDNWAVWERGRRRVEETEPFKVPNYVGAEHVEAMDAAIEKEASERRIFRAEGRLPWGVSALGMVEKVRNGKVKYRPVWDYSRPVREGVNARIDLEKDKFSTDGVRYMDARASFGNRALPGIFMRYTRAIVAWMQARGVPCVGYLDDFFMVAGTKEEAEERMMLLVEFVSFLGFKVNSAKCEGPGQVMEFLGVLLSTAGRVCTAAISEDRMLFVLSTLREVVYDMSLYTRRGFSLLAATAGRAAVRVTPPVIEDMLTLREVFPDVLGGLGAEATEAVVSIPGRHDVRLRPRYITTKDNKLSDLLSRLRLQEFHLEHRAFMRASVWRQDRDDWMLDPVEWVSLDRDFGLFTLDACVAVSRTNAFCAESWSGEEDARVQSFAGHQAWGNLPFSVMYDIVVNFLRCKKRQQMGTAGTFLVPLWGPRRGKAPDRTWELVSGMPEVFKVVRLWRQDEVVQALLSEQQRYEEEARARSTRGAYSTGARAFVTVCIAFVCLGCLEPLFPATDATLVWFITFSSWFVTPGTIKNYMSGIRQLRLQRGHGWRPISERFRVAATLQGVRQHWDRPSKPVMPLTLRDLHNLSQHVDFGSLSDLSLWAAILAGFFGLFTKGNLTAGKEEAFNSRAALVRDDVLLTEDGSTIWIRVRYSKTIQCGERYHWVPLREVPGSPQCPVTAVKCLMMRTADRAGDSPLFITEKAVGRKVQVVPLTHTGLVAGIKRLAATAGLQPEKYAGHSLRRGGATAAKKLEVHGMYIKAQGDWKSDCFERYCEFDPDQRLILPGAMAAAAAALRVFA</sequence>
<reference evidence="5 6" key="1">
    <citation type="journal article" date="2015" name="Genome Biol. Evol.">
        <title>Comparative Genomics of a Bacterivorous Green Alga Reveals Evolutionary Causalities and Consequences of Phago-Mixotrophic Mode of Nutrition.</title>
        <authorList>
            <person name="Burns J.A."/>
            <person name="Paasch A."/>
            <person name="Narechania A."/>
            <person name="Kim E."/>
        </authorList>
    </citation>
    <scope>NUCLEOTIDE SEQUENCE [LARGE SCALE GENOMIC DNA]</scope>
    <source>
        <strain evidence="5 6">PLY_AMNH</strain>
    </source>
</reference>
<proteinExistence type="predicted"/>
<dbReference type="InterPro" id="IPR052925">
    <property type="entry name" value="Phage_Integrase-like_Recomb"/>
</dbReference>
<keyword evidence="2" id="KW-0233">DNA recombination</keyword>
<comment type="caution">
    <text evidence="5">The sequence shown here is derived from an EMBL/GenBank/DDBJ whole genome shotgun (WGS) entry which is preliminary data.</text>
</comment>
<dbReference type="GO" id="GO:0003677">
    <property type="term" value="F:DNA binding"/>
    <property type="evidence" value="ECO:0007669"/>
    <property type="project" value="UniProtKB-KW"/>
</dbReference>
<feature type="domain" description="Reverse transcriptase" evidence="4">
    <location>
        <begin position="317"/>
        <end position="408"/>
    </location>
</feature>
<organism evidence="5 6">
    <name type="scientific">Cymbomonas tetramitiformis</name>
    <dbReference type="NCBI Taxonomy" id="36881"/>
    <lineage>
        <taxon>Eukaryota</taxon>
        <taxon>Viridiplantae</taxon>
        <taxon>Chlorophyta</taxon>
        <taxon>Pyramimonadophyceae</taxon>
        <taxon>Pyramimonadales</taxon>
        <taxon>Pyramimonadaceae</taxon>
        <taxon>Cymbomonas</taxon>
    </lineage>
</organism>
<keyword evidence="1" id="KW-0238">DNA-binding</keyword>
<dbReference type="InterPro" id="IPR011010">
    <property type="entry name" value="DNA_brk_join_enz"/>
</dbReference>
<evidence type="ECO:0000259" key="4">
    <source>
        <dbReference type="Pfam" id="PF00078"/>
    </source>
</evidence>
<evidence type="ECO:0000256" key="2">
    <source>
        <dbReference type="ARBA" id="ARBA00023172"/>
    </source>
</evidence>
<dbReference type="AlphaFoldDB" id="A0AAE0FPZ5"/>
<keyword evidence="6" id="KW-1185">Reference proteome</keyword>
<dbReference type="GO" id="GO:0006310">
    <property type="term" value="P:DNA recombination"/>
    <property type="evidence" value="ECO:0007669"/>
    <property type="project" value="UniProtKB-KW"/>
</dbReference>